<dbReference type="Gene3D" id="3.30.2010.10">
    <property type="entry name" value="Metalloproteases ('zincins'), catalytic domain"/>
    <property type="match status" value="1"/>
</dbReference>
<keyword evidence="3" id="KW-1185">Reference proteome</keyword>
<proteinExistence type="predicted"/>
<dbReference type="Pfam" id="PF01863">
    <property type="entry name" value="YgjP-like"/>
    <property type="match status" value="1"/>
</dbReference>
<feature type="domain" description="YgjP-like metallopeptidase" evidence="1">
    <location>
        <begin position="112"/>
        <end position="176"/>
    </location>
</feature>
<protein>
    <submittedName>
        <fullName evidence="2">SprT-like family protein</fullName>
    </submittedName>
</protein>
<name>A0A7M4DLY6_9MICO</name>
<accession>A0A7M4DLY6</accession>
<sequence length="192" mass="21734">MVVSVDNEDALCQSEADMSEREIEGHGTVEVRRSTRRRKTVSAYREAGRTVVAIPSRFTRAEEDAWVNRMLERMAASDQRRRPSDADLAARAADLCAAYLDGLAPPASVEWVANQDTRWGSCTPARRTIRISDRVQGMPEWVLDYVLLHELAHLLVPGHGTDFWHLVERYPQTERARGFLLGISYARDTPAR</sequence>
<gene>
    <name evidence="2" type="ORF">HALOF300_03153</name>
</gene>
<evidence type="ECO:0000313" key="3">
    <source>
        <dbReference type="Proteomes" id="UP000419743"/>
    </source>
</evidence>
<dbReference type="EMBL" id="CACRYJ010000046">
    <property type="protein sequence ID" value="VZO38317.1"/>
    <property type="molecule type" value="Genomic_DNA"/>
</dbReference>
<dbReference type="PANTHER" id="PTHR30399:SF1">
    <property type="entry name" value="UTP PYROPHOSPHATASE"/>
    <property type="match status" value="1"/>
</dbReference>
<dbReference type="PANTHER" id="PTHR30399">
    <property type="entry name" value="UNCHARACTERIZED PROTEIN YGJP"/>
    <property type="match status" value="1"/>
</dbReference>
<dbReference type="AlphaFoldDB" id="A0A7M4DLY6"/>
<dbReference type="Proteomes" id="UP000419743">
    <property type="component" value="Unassembled WGS sequence"/>
</dbReference>
<comment type="caution">
    <text evidence="2">The sequence shown here is derived from an EMBL/GenBank/DDBJ whole genome shotgun (WGS) entry which is preliminary data.</text>
</comment>
<evidence type="ECO:0000259" key="1">
    <source>
        <dbReference type="Pfam" id="PF01863"/>
    </source>
</evidence>
<reference evidence="2 3" key="1">
    <citation type="submission" date="2019-11" db="EMBL/GenBank/DDBJ databases">
        <authorList>
            <person name="Criscuolo A."/>
        </authorList>
    </citation>
    <scope>NUCLEOTIDE SEQUENCE [LARGE SCALE GENOMIC DNA]</scope>
    <source>
        <strain evidence="2">CIP111667</strain>
    </source>
</reference>
<organism evidence="2 3">
    <name type="scientific">Occultella aeris</name>
    <dbReference type="NCBI Taxonomy" id="2761496"/>
    <lineage>
        <taxon>Bacteria</taxon>
        <taxon>Bacillati</taxon>
        <taxon>Actinomycetota</taxon>
        <taxon>Actinomycetes</taxon>
        <taxon>Micrococcales</taxon>
        <taxon>Ruaniaceae</taxon>
        <taxon>Occultella</taxon>
    </lineage>
</organism>
<dbReference type="CDD" id="cd07344">
    <property type="entry name" value="M48_yhfN_like"/>
    <property type="match status" value="1"/>
</dbReference>
<dbReference type="InterPro" id="IPR002725">
    <property type="entry name" value="YgjP-like_metallopeptidase"/>
</dbReference>
<dbReference type="InterPro" id="IPR053136">
    <property type="entry name" value="UTP_pyrophosphatase-like"/>
</dbReference>
<evidence type="ECO:0000313" key="2">
    <source>
        <dbReference type="EMBL" id="VZO38317.1"/>
    </source>
</evidence>